<sequence length="168" mass="18886">MPFVAAQKFTPFCLYVIDCRLICTVLLKPYTSYLLADYQTNNIQKKDVQIEERSENCFLTTTKACFCVAPDNSIHEARNPESCRSERRKRATTTPDPVVEKARAGHSAVIQELKEKFAGLKEGCYPRVKGCLCVIGKDRDGRDITERRMKDADCKCKPGERGKGCPAA</sequence>
<evidence type="ECO:0000256" key="1">
    <source>
        <dbReference type="SAM" id="MobiDB-lite"/>
    </source>
</evidence>
<dbReference type="Proteomes" id="UP000046393">
    <property type="component" value="Unplaced"/>
</dbReference>
<accession>A0A0N5AR73</accession>
<name>A0A0N5AR73_9BILA</name>
<reference evidence="3" key="1">
    <citation type="submission" date="2017-02" db="UniProtKB">
        <authorList>
            <consortium name="WormBaseParasite"/>
        </authorList>
    </citation>
    <scope>IDENTIFICATION</scope>
</reference>
<evidence type="ECO:0000313" key="3">
    <source>
        <dbReference type="WBParaSite" id="SMUV_0000720901-mRNA-1"/>
    </source>
</evidence>
<protein>
    <submittedName>
        <fullName evidence="3">EGF-like domain-containing protein</fullName>
    </submittedName>
</protein>
<keyword evidence="2" id="KW-1185">Reference proteome</keyword>
<organism evidence="2 3">
    <name type="scientific">Syphacia muris</name>
    <dbReference type="NCBI Taxonomy" id="451379"/>
    <lineage>
        <taxon>Eukaryota</taxon>
        <taxon>Metazoa</taxon>
        <taxon>Ecdysozoa</taxon>
        <taxon>Nematoda</taxon>
        <taxon>Chromadorea</taxon>
        <taxon>Rhabditida</taxon>
        <taxon>Spirurina</taxon>
        <taxon>Oxyuridomorpha</taxon>
        <taxon>Oxyuroidea</taxon>
        <taxon>Oxyuridae</taxon>
        <taxon>Syphacia</taxon>
    </lineage>
</organism>
<proteinExistence type="predicted"/>
<evidence type="ECO:0000313" key="2">
    <source>
        <dbReference type="Proteomes" id="UP000046393"/>
    </source>
</evidence>
<dbReference type="AlphaFoldDB" id="A0A0N5AR73"/>
<dbReference type="WBParaSite" id="SMUV_0000720901-mRNA-1">
    <property type="protein sequence ID" value="SMUV_0000720901-mRNA-1"/>
    <property type="gene ID" value="SMUV_0000720901"/>
</dbReference>
<feature type="region of interest" description="Disordered" evidence="1">
    <location>
        <begin position="77"/>
        <end position="98"/>
    </location>
</feature>